<dbReference type="STRING" id="653667.S9WZT2"/>
<dbReference type="Proteomes" id="UP000015464">
    <property type="component" value="Unassembled WGS sequence"/>
</dbReference>
<dbReference type="OrthoDB" id="2240312at2759"/>
<dbReference type="HOGENOM" id="CLU_492710_0_0_1"/>
<dbReference type="GO" id="GO:0000500">
    <property type="term" value="C:RNA polymerase I upstream activating factor complex"/>
    <property type="evidence" value="ECO:0007669"/>
    <property type="project" value="EnsemblFungi"/>
</dbReference>
<protein>
    <submittedName>
        <fullName evidence="2">RNA polymerase I upstream activation factor complex subunit Rrn5</fullName>
    </submittedName>
</protein>
<dbReference type="GO" id="GO:0001181">
    <property type="term" value="F:RNA polymerase I general transcription initiation factor activity"/>
    <property type="evidence" value="ECO:0007669"/>
    <property type="project" value="EnsemblFungi"/>
</dbReference>
<reference evidence="2 3" key="1">
    <citation type="journal article" date="2011" name="Science">
        <title>Comparative functional genomics of the fission yeasts.</title>
        <authorList>
            <person name="Rhind N."/>
            <person name="Chen Z."/>
            <person name="Yassour M."/>
            <person name="Thompson D.A."/>
            <person name="Haas B.J."/>
            <person name="Habib N."/>
            <person name="Wapinski I."/>
            <person name="Roy S."/>
            <person name="Lin M.F."/>
            <person name="Heiman D.I."/>
            <person name="Young S.K."/>
            <person name="Furuya K."/>
            <person name="Guo Y."/>
            <person name="Pidoux A."/>
            <person name="Chen H.M."/>
            <person name="Robbertse B."/>
            <person name="Goldberg J.M."/>
            <person name="Aoki K."/>
            <person name="Bayne E.H."/>
            <person name="Berlin A.M."/>
            <person name="Desjardins C.A."/>
            <person name="Dobbs E."/>
            <person name="Dukaj L."/>
            <person name="Fan L."/>
            <person name="FitzGerald M.G."/>
            <person name="French C."/>
            <person name="Gujja S."/>
            <person name="Hansen K."/>
            <person name="Keifenheim D."/>
            <person name="Levin J.Z."/>
            <person name="Mosher R.A."/>
            <person name="Mueller C.A."/>
            <person name="Pfiffner J."/>
            <person name="Priest M."/>
            <person name="Russ C."/>
            <person name="Smialowska A."/>
            <person name="Swoboda P."/>
            <person name="Sykes S.M."/>
            <person name="Vaughn M."/>
            <person name="Vengrova S."/>
            <person name="Yoder R."/>
            <person name="Zeng Q."/>
            <person name="Allshire R."/>
            <person name="Baulcombe D."/>
            <person name="Birren B.W."/>
            <person name="Brown W."/>
            <person name="Ekwall K."/>
            <person name="Kellis M."/>
            <person name="Leatherwood J."/>
            <person name="Levin H."/>
            <person name="Margalit H."/>
            <person name="Martienssen R."/>
            <person name="Nieduszynski C.A."/>
            <person name="Spatafora J.W."/>
            <person name="Friedman N."/>
            <person name="Dalgaard J.Z."/>
            <person name="Baumann P."/>
            <person name="Niki H."/>
            <person name="Regev A."/>
            <person name="Nusbaum C."/>
        </authorList>
    </citation>
    <scope>NUCLEOTIDE SEQUENCE [LARGE SCALE GENOMIC DNA]</scope>
    <source>
        <strain evidence="3">OY26 / ATCC MYA-4695 / CBS 11777 / NBRC 106824 / NRRL Y48691</strain>
    </source>
</reference>
<dbReference type="PANTHER" id="PTHR28079">
    <property type="entry name" value="RNA POLYMERASE I-SPECIFIC TRANSCRIPTION INITIATION FACTOR RRN5"/>
    <property type="match status" value="1"/>
</dbReference>
<dbReference type="InterPro" id="IPR039601">
    <property type="entry name" value="Rrn5"/>
</dbReference>
<feature type="compositionally biased region" description="Basic residues" evidence="1">
    <location>
        <begin position="7"/>
        <end position="20"/>
    </location>
</feature>
<dbReference type="GO" id="GO:0042790">
    <property type="term" value="P:nucleolar large rRNA transcription by RNA polymerase I"/>
    <property type="evidence" value="ECO:0007669"/>
    <property type="project" value="InterPro"/>
</dbReference>
<evidence type="ECO:0000313" key="2">
    <source>
        <dbReference type="EMBL" id="EPY50232.1"/>
    </source>
</evidence>
<organism evidence="2 3">
    <name type="scientific">Schizosaccharomyces cryophilus (strain OY26 / ATCC MYA-4695 / CBS 11777 / NBRC 106824 / NRRL Y48691)</name>
    <name type="common">Fission yeast</name>
    <dbReference type="NCBI Taxonomy" id="653667"/>
    <lineage>
        <taxon>Eukaryota</taxon>
        <taxon>Fungi</taxon>
        <taxon>Dikarya</taxon>
        <taxon>Ascomycota</taxon>
        <taxon>Taphrinomycotina</taxon>
        <taxon>Schizosaccharomycetes</taxon>
        <taxon>Schizosaccharomycetales</taxon>
        <taxon>Schizosaccharomycetaceae</taxon>
        <taxon>Schizosaccharomyces</taxon>
    </lineage>
</organism>
<dbReference type="RefSeq" id="XP_013024718.1">
    <property type="nucleotide sequence ID" value="XM_013169264.1"/>
</dbReference>
<keyword evidence="3" id="KW-1185">Reference proteome</keyword>
<dbReference type="eggNOG" id="ENOG502RY38">
    <property type="taxonomic scope" value="Eukaryota"/>
</dbReference>
<name>S9WZT2_SCHCR</name>
<proteinExistence type="predicted"/>
<feature type="region of interest" description="Disordered" evidence="1">
    <location>
        <begin position="533"/>
        <end position="553"/>
    </location>
</feature>
<feature type="compositionally biased region" description="Polar residues" evidence="1">
    <location>
        <begin position="374"/>
        <end position="387"/>
    </location>
</feature>
<dbReference type="EMBL" id="KE546993">
    <property type="protein sequence ID" value="EPY50232.1"/>
    <property type="molecule type" value="Genomic_DNA"/>
</dbReference>
<dbReference type="GO" id="GO:0000182">
    <property type="term" value="F:rDNA binding"/>
    <property type="evidence" value="ECO:0007669"/>
    <property type="project" value="EnsemblFungi"/>
</dbReference>
<dbReference type="PANTHER" id="PTHR28079:SF1">
    <property type="entry name" value="RNA POLYMERASE I-SPECIFIC TRANSCRIPTION INITIATION FACTOR RRN5"/>
    <property type="match status" value="1"/>
</dbReference>
<feature type="region of interest" description="Disordered" evidence="1">
    <location>
        <begin position="446"/>
        <end position="477"/>
    </location>
</feature>
<feature type="compositionally biased region" description="Low complexity" evidence="1">
    <location>
        <begin position="341"/>
        <end position="356"/>
    </location>
</feature>
<accession>S9WZT2</accession>
<sequence>MSSPLKKLNHAVSHRRDFRKTRGRDEGRSLYVKQYERYLDVLQKYINEINRKDVVDSEEAEWGNLEGSFVGNTFWTTDEKHSFFEGLASKSPSHVQHYIDALDTELRWLKNHVDSSTRSRCLIKYEDIPASSEMSSEWVEWEEYCSQRLISALNKISSENEIKESSINLEANGRSESESLKPEVLFNVPMMEKLCSQFYYNEMSELDSEEKKPTYYTSLVLQELLNVVKQKTKELVLNSAFLAELRFGKLESSAVFHRNASIRYRDVELSARLSQFDRFNIPGFWKYLPFRQKLRVLKQNKRLKPQTFIEILSRDEEFIRHRQGRARLRKKHDLNMEEQLSSNSKDSSSVDWESVVPPTPPEASSDSVDDASANTESYTSMPDSTDSPAEEDEEDDINMYDRVQSRAHEKSLINYVISKETEPLSEECEQIALLELAVQRELTRKVSTSDDTVHDPSSSYPHSSHTVDEESDSDDDVQPICYYYKNPIPTESISEDVENLQKQYVGLISYDMDSLQERMDPHGLLAQPVSSWEYSFPSESDENSEEANAIPES</sequence>
<feature type="region of interest" description="Disordered" evidence="1">
    <location>
        <begin position="1"/>
        <end position="20"/>
    </location>
</feature>
<feature type="compositionally biased region" description="Low complexity" evidence="1">
    <location>
        <begin position="363"/>
        <end position="373"/>
    </location>
</feature>
<dbReference type="OMA" id="VQPICYY"/>
<evidence type="ECO:0000313" key="3">
    <source>
        <dbReference type="Proteomes" id="UP000015464"/>
    </source>
</evidence>
<feature type="region of interest" description="Disordered" evidence="1">
    <location>
        <begin position="329"/>
        <end position="394"/>
    </location>
</feature>
<dbReference type="AlphaFoldDB" id="S9WZT2"/>
<evidence type="ECO:0000256" key="1">
    <source>
        <dbReference type="SAM" id="MobiDB-lite"/>
    </source>
</evidence>
<dbReference type="GO" id="GO:0006361">
    <property type="term" value="P:transcription initiation at RNA polymerase I promoter"/>
    <property type="evidence" value="ECO:0007669"/>
    <property type="project" value="EnsemblFungi"/>
</dbReference>
<gene>
    <name evidence="2" type="ORF">SPOG_00993</name>
</gene>
<dbReference type="GeneID" id="25035324"/>